<gene>
    <name evidence="6" type="ORF">MPL3356_150323</name>
</gene>
<proteinExistence type="predicted"/>
<feature type="domain" description="Ubiquitin-like protease family profile" evidence="5">
    <location>
        <begin position="720"/>
        <end position="901"/>
    </location>
</feature>
<dbReference type="GO" id="GO:0008234">
    <property type="term" value="F:cysteine-type peptidase activity"/>
    <property type="evidence" value="ECO:0007669"/>
    <property type="project" value="UniProtKB-KW"/>
</dbReference>
<feature type="compositionally biased region" description="Polar residues" evidence="4">
    <location>
        <begin position="40"/>
        <end position="60"/>
    </location>
</feature>
<evidence type="ECO:0000256" key="1">
    <source>
        <dbReference type="ARBA" id="ARBA00022670"/>
    </source>
</evidence>
<feature type="compositionally biased region" description="Polar residues" evidence="4">
    <location>
        <begin position="96"/>
        <end position="106"/>
    </location>
</feature>
<evidence type="ECO:0000313" key="6">
    <source>
        <dbReference type="EMBL" id="CDX14357.1"/>
    </source>
</evidence>
<dbReference type="EMBL" id="CCMZ01000007">
    <property type="protein sequence ID" value="CDX14357.1"/>
    <property type="molecule type" value="Genomic_DNA"/>
</dbReference>
<dbReference type="Proteomes" id="UP000045285">
    <property type="component" value="Unassembled WGS sequence"/>
</dbReference>
<dbReference type="Gene3D" id="3.40.395.10">
    <property type="entry name" value="Adenoviral Proteinase, Chain A"/>
    <property type="match status" value="1"/>
</dbReference>
<reference evidence="7" key="1">
    <citation type="submission" date="2014-08" db="EMBL/GenBank/DDBJ databases">
        <authorList>
            <person name="Moulin L."/>
        </authorList>
    </citation>
    <scope>NUCLEOTIDE SEQUENCE [LARGE SCALE GENOMIC DNA]</scope>
</reference>
<dbReference type="InterPro" id="IPR003653">
    <property type="entry name" value="Peptidase_C48_C"/>
</dbReference>
<accession>A0A090F558</accession>
<keyword evidence="3" id="KW-0788">Thiol protease</keyword>
<name>A0A090F558_MESPL</name>
<protein>
    <recommendedName>
        <fullName evidence="5">Ubiquitin-like protease family profile domain-containing protein</fullName>
    </recommendedName>
</protein>
<organism evidence="6 7">
    <name type="scientific">Mesorhizobium plurifarium</name>
    <dbReference type="NCBI Taxonomy" id="69974"/>
    <lineage>
        <taxon>Bacteria</taxon>
        <taxon>Pseudomonadati</taxon>
        <taxon>Pseudomonadota</taxon>
        <taxon>Alphaproteobacteria</taxon>
        <taxon>Hyphomicrobiales</taxon>
        <taxon>Phyllobacteriaceae</taxon>
        <taxon>Mesorhizobium</taxon>
    </lineage>
</organism>
<dbReference type="PROSITE" id="PS50600">
    <property type="entry name" value="ULP_PROTEASE"/>
    <property type="match status" value="1"/>
</dbReference>
<dbReference type="GO" id="GO:0000338">
    <property type="term" value="P:protein deneddylation"/>
    <property type="evidence" value="ECO:0007669"/>
    <property type="project" value="TreeGrafter"/>
</dbReference>
<keyword evidence="1" id="KW-0645">Protease</keyword>
<feature type="compositionally biased region" description="Polar residues" evidence="4">
    <location>
        <begin position="592"/>
        <end position="607"/>
    </location>
</feature>
<dbReference type="Pfam" id="PF02902">
    <property type="entry name" value="Peptidase_C48"/>
    <property type="match status" value="1"/>
</dbReference>
<dbReference type="SUPFAM" id="SSF54001">
    <property type="entry name" value="Cysteine proteinases"/>
    <property type="match status" value="1"/>
</dbReference>
<sequence length="932" mass="103926">MEPHNGWFDTDAWMRDYAALQEQQRVRQQSGGMPEDQARFEQQLSELQLSSAGASPSDTTYPEAGMPDTRPAKSHGSSQRADIEDPMWMPQRSKSRNGGSSSTCYTGPSGAPPAVRTKDGKGRHLWSSVKSGVAKAFSGRRREDSSGMSASDVVHSELRIYYAKRRLPTEPFETDKILVSRFLRASLGSTFVQTAQRNASHLHQFSAWLNQRERDPIADRLNDHELDNDAREYAQQFDSTGSKKIKDQVIEALENIRQTNLPPAELTDDERLIGDFREAATSAGRSKDTVTWWVGRLHQFRTWLWSKDLTLTSLLDLPEELNRLATLSGTKRIHAALTVLQEFHAAKVEERAANFNPHRRQRLAALPAEDDALMTRFKTAAMQAGVPKNTIDSSLIHAKKFANWLHKNDKEPLASRFRDESLADDLDLYKAEGNDPENRLQSTLNHLRRLMSEGCGFEQIGPGPRLMGRHLLHPYPADARVIDAMLDEAIRGLGDATTAQKLPFQDRASRLRAFSDWLQREGKSNIVDRLNDADQRRGLNADAKNFRKVSPRLYGTDFTMLRQYLQLVEANRALGLRGPEEADSFAGEGAQHASSFQEFPSAQNTPSEGAWDCLRTQMQSSAPPSAELSSAPNTPFEGAWDWLGTQMQSSAPSFAEPSSAPVTPFEGAWDWLTTQMQSSAPSSARSPSSDIYRGLSPLVDLPSTPYELRDDAHYAPGFPSTSADAQIAALNQTASFHGHGGLELGARDWLSDEHIAADYTLLIQELQRNNPDLASRTRLVDPLIAHYHLRLGSDSVAARAFQQIVYDQDGNDTADFLFLPLNDASASDPNRRGSHWSLLLVDRRERAMPAAYHYDSAVGYNDGPAALLAQRLGARLEPARMTQQSNGYDCGVFVLDGTRALVRRLAQRRRPGVLHLDNLVVDRLALQTRLRR</sequence>
<evidence type="ECO:0000259" key="5">
    <source>
        <dbReference type="PROSITE" id="PS50600"/>
    </source>
</evidence>
<dbReference type="PANTHER" id="PTHR46468">
    <property type="entry name" value="SENTRIN-SPECIFIC PROTEASE 8"/>
    <property type="match status" value="1"/>
</dbReference>
<evidence type="ECO:0000313" key="7">
    <source>
        <dbReference type="Proteomes" id="UP000045285"/>
    </source>
</evidence>
<evidence type="ECO:0000256" key="3">
    <source>
        <dbReference type="ARBA" id="ARBA00022807"/>
    </source>
</evidence>
<feature type="compositionally biased region" description="Low complexity" evidence="4">
    <location>
        <begin position="620"/>
        <end position="632"/>
    </location>
</feature>
<feature type="region of interest" description="Disordered" evidence="4">
    <location>
        <begin position="23"/>
        <end position="125"/>
    </location>
</feature>
<keyword evidence="7" id="KW-1185">Reference proteome</keyword>
<dbReference type="InterPro" id="IPR044613">
    <property type="entry name" value="Nep1/2-like"/>
</dbReference>
<dbReference type="InterPro" id="IPR038765">
    <property type="entry name" value="Papain-like_cys_pep_sf"/>
</dbReference>
<dbReference type="PANTHER" id="PTHR46468:SF1">
    <property type="entry name" value="SENTRIN-SPECIFIC PROTEASE 8"/>
    <property type="match status" value="1"/>
</dbReference>
<evidence type="ECO:0000256" key="2">
    <source>
        <dbReference type="ARBA" id="ARBA00022801"/>
    </source>
</evidence>
<dbReference type="AlphaFoldDB" id="A0A090F558"/>
<keyword evidence="2" id="KW-0378">Hydrolase</keyword>
<dbReference type="GO" id="GO:0006508">
    <property type="term" value="P:proteolysis"/>
    <property type="evidence" value="ECO:0007669"/>
    <property type="project" value="UniProtKB-KW"/>
</dbReference>
<dbReference type="GO" id="GO:0019784">
    <property type="term" value="F:deNEDDylase activity"/>
    <property type="evidence" value="ECO:0007669"/>
    <property type="project" value="InterPro"/>
</dbReference>
<feature type="region of interest" description="Disordered" evidence="4">
    <location>
        <begin position="580"/>
        <end position="639"/>
    </location>
</feature>
<evidence type="ECO:0000256" key="4">
    <source>
        <dbReference type="SAM" id="MobiDB-lite"/>
    </source>
</evidence>